<feature type="region of interest" description="Disordered" evidence="1">
    <location>
        <begin position="74"/>
        <end position="93"/>
    </location>
</feature>
<dbReference type="AlphaFoldDB" id="A0A381N3T7"/>
<accession>A0A381N3T7</accession>
<dbReference type="PANTHER" id="PTHR33383:SF1">
    <property type="entry name" value="MEMBRANE PROTEIN INSERTION EFFICIENCY FACTOR-RELATED"/>
    <property type="match status" value="1"/>
</dbReference>
<gene>
    <name evidence="2" type="ORF">METZ01_LOCUS1993</name>
</gene>
<reference evidence="2" key="1">
    <citation type="submission" date="2018-05" db="EMBL/GenBank/DDBJ databases">
        <authorList>
            <person name="Lanie J.A."/>
            <person name="Ng W.-L."/>
            <person name="Kazmierczak K.M."/>
            <person name="Andrzejewski T.M."/>
            <person name="Davidsen T.M."/>
            <person name="Wayne K.J."/>
            <person name="Tettelin H."/>
            <person name="Glass J.I."/>
            <person name="Rusch D."/>
            <person name="Podicherti R."/>
            <person name="Tsui H.-C.T."/>
            <person name="Winkler M.E."/>
        </authorList>
    </citation>
    <scope>NUCLEOTIDE SEQUENCE</scope>
</reference>
<proteinExistence type="inferred from homology"/>
<organism evidence="2">
    <name type="scientific">marine metagenome</name>
    <dbReference type="NCBI Taxonomy" id="408172"/>
    <lineage>
        <taxon>unclassified sequences</taxon>
        <taxon>metagenomes</taxon>
        <taxon>ecological metagenomes</taxon>
    </lineage>
</organism>
<dbReference type="NCBIfam" id="TIGR00278">
    <property type="entry name" value="membrane protein insertion efficiency factor YidD"/>
    <property type="match status" value="1"/>
</dbReference>
<dbReference type="InterPro" id="IPR002696">
    <property type="entry name" value="Membr_insert_effic_factor_YidD"/>
</dbReference>
<dbReference type="Pfam" id="PF01809">
    <property type="entry name" value="YidD"/>
    <property type="match status" value="1"/>
</dbReference>
<evidence type="ECO:0000313" key="2">
    <source>
        <dbReference type="EMBL" id="SUZ49139.1"/>
    </source>
</evidence>
<sequence length="93" mass="9844">MEARGVPALAGPGLPARLLLGCVRGYQRLAGGRPTPCRFLPTCSSYALDALERHGAVRGSWLALRRLGRCHPWGGHGLDPVPGDSPFSNRGDA</sequence>
<dbReference type="PANTHER" id="PTHR33383">
    <property type="entry name" value="MEMBRANE PROTEIN INSERTION EFFICIENCY FACTOR-RELATED"/>
    <property type="match status" value="1"/>
</dbReference>
<protein>
    <recommendedName>
        <fullName evidence="3">Membrane protein insertion efficiency factor YidD</fullName>
    </recommendedName>
</protein>
<dbReference type="EMBL" id="UINC01000105">
    <property type="protein sequence ID" value="SUZ49139.1"/>
    <property type="molecule type" value="Genomic_DNA"/>
</dbReference>
<dbReference type="HAMAP" id="MF_00386">
    <property type="entry name" value="UPF0161_YidD"/>
    <property type="match status" value="1"/>
</dbReference>
<evidence type="ECO:0008006" key="3">
    <source>
        <dbReference type="Google" id="ProtNLM"/>
    </source>
</evidence>
<name>A0A381N3T7_9ZZZZ</name>
<evidence type="ECO:0000256" key="1">
    <source>
        <dbReference type="SAM" id="MobiDB-lite"/>
    </source>
</evidence>
<dbReference type="SMART" id="SM01234">
    <property type="entry name" value="Haemolytic"/>
    <property type="match status" value="1"/>
</dbReference>